<name>A0A1W1CR62_9ZZZZ</name>
<organism evidence="1">
    <name type="scientific">hydrothermal vent metagenome</name>
    <dbReference type="NCBI Taxonomy" id="652676"/>
    <lineage>
        <taxon>unclassified sequences</taxon>
        <taxon>metagenomes</taxon>
        <taxon>ecological metagenomes</taxon>
    </lineage>
</organism>
<dbReference type="EMBL" id="FPHF01000105">
    <property type="protein sequence ID" value="SFV68239.1"/>
    <property type="molecule type" value="Genomic_DNA"/>
</dbReference>
<protein>
    <submittedName>
        <fullName evidence="1">Uncharacterized protein</fullName>
    </submittedName>
</protein>
<evidence type="ECO:0000313" key="1">
    <source>
        <dbReference type="EMBL" id="SFV68239.1"/>
    </source>
</evidence>
<dbReference type="AlphaFoldDB" id="A0A1W1CR62"/>
<sequence length="148" mass="16576">MKKLLTLLFITVLSLNAAGFWTLTGLNKANVYVKNDVSLVSPKTITSIKKKMSSALVDLGIQTKVQDSPTLMIALEDLDNDGTHYVYVRLALGEEVQTYRADKSATFALTYFANDFIEVDKEELDSEVLESVDFLLSQFAEHFIDDKD</sequence>
<proteinExistence type="predicted"/>
<accession>A0A1W1CR62</accession>
<gene>
    <name evidence="1" type="ORF">MNB_SM-4-1367</name>
</gene>
<reference evidence="1" key="1">
    <citation type="submission" date="2016-10" db="EMBL/GenBank/DDBJ databases">
        <authorList>
            <person name="de Groot N.N."/>
        </authorList>
    </citation>
    <scope>NUCLEOTIDE SEQUENCE</scope>
</reference>